<evidence type="ECO:0000313" key="2">
    <source>
        <dbReference type="Proteomes" id="UP000027616"/>
    </source>
</evidence>
<gene>
    <name evidence="1" type="ORF">BN938_0280</name>
</gene>
<sequence length="49" mass="5860">MINIAISTRVKCRIEYWKISGVSINDKHFSAPIYAKYFEQTMFCREITR</sequence>
<dbReference type="AlphaFoldDB" id="A0A060R615"/>
<proteinExistence type="predicted"/>
<dbReference type="KEGG" id="rbc:BN938_0280"/>
<name>A0A060R615_9BACT</name>
<protein>
    <submittedName>
        <fullName evidence="1">Uncharacterized protein</fullName>
    </submittedName>
</protein>
<organism evidence="1 2">
    <name type="scientific">Mucinivorans hirudinis</name>
    <dbReference type="NCBI Taxonomy" id="1433126"/>
    <lineage>
        <taxon>Bacteria</taxon>
        <taxon>Pseudomonadati</taxon>
        <taxon>Bacteroidota</taxon>
        <taxon>Bacteroidia</taxon>
        <taxon>Bacteroidales</taxon>
        <taxon>Rikenellaceae</taxon>
        <taxon>Mucinivorans</taxon>
    </lineage>
</organism>
<dbReference type="STRING" id="1433126.BN938_0280"/>
<keyword evidence="2" id="KW-1185">Reference proteome</keyword>
<dbReference type="EMBL" id="HG934468">
    <property type="protein sequence ID" value="CDN30386.1"/>
    <property type="molecule type" value="Genomic_DNA"/>
</dbReference>
<dbReference type="HOGENOM" id="CLU_3137814_0_0_10"/>
<dbReference type="Proteomes" id="UP000027616">
    <property type="component" value="Chromosome I"/>
</dbReference>
<reference evidence="1 2" key="1">
    <citation type="journal article" date="2015" name="Genome Announc.">
        <title>Complete Genome Sequence of the Novel Leech Symbiont Mucinivorans hirudinis M3T.</title>
        <authorList>
            <person name="Nelson M.C."/>
            <person name="Bomar L."/>
            <person name="Graf J."/>
        </authorList>
    </citation>
    <scope>NUCLEOTIDE SEQUENCE [LARGE SCALE GENOMIC DNA]</scope>
    <source>
        <strain evidence="2">M3</strain>
    </source>
</reference>
<evidence type="ECO:0000313" key="1">
    <source>
        <dbReference type="EMBL" id="CDN30386.1"/>
    </source>
</evidence>
<accession>A0A060R615</accession>